<sequence>MEDRVVFTDKGVKNEAEEATLGGESRGDNTRKCWDSVFSSDAQPAGRHGWPEGLEKSEEREETSPYDSCAVDAKTKVVCYEKESPSFVGIRGGSMMEGGIAKKLGYKAY</sequence>
<dbReference type="AlphaFoldDB" id="A0A292PV23"/>
<evidence type="ECO:0000313" key="3">
    <source>
        <dbReference type="Proteomes" id="UP001412239"/>
    </source>
</evidence>
<keyword evidence="3" id="KW-1185">Reference proteome</keyword>
<gene>
    <name evidence="2" type="ORF">GSTUAT00004912001</name>
</gene>
<evidence type="ECO:0000256" key="1">
    <source>
        <dbReference type="SAM" id="MobiDB-lite"/>
    </source>
</evidence>
<feature type="region of interest" description="Disordered" evidence="1">
    <location>
        <begin position="16"/>
        <end position="67"/>
    </location>
</feature>
<feature type="compositionally biased region" description="Basic and acidic residues" evidence="1">
    <location>
        <begin position="25"/>
        <end position="34"/>
    </location>
</feature>
<feature type="compositionally biased region" description="Basic and acidic residues" evidence="1">
    <location>
        <begin position="49"/>
        <end position="63"/>
    </location>
</feature>
<proteinExistence type="predicted"/>
<organism evidence="2 3">
    <name type="scientific">Tuber aestivum</name>
    <name type="common">summer truffle</name>
    <dbReference type="NCBI Taxonomy" id="59557"/>
    <lineage>
        <taxon>Eukaryota</taxon>
        <taxon>Fungi</taxon>
        <taxon>Dikarya</taxon>
        <taxon>Ascomycota</taxon>
        <taxon>Pezizomycotina</taxon>
        <taxon>Pezizomycetes</taxon>
        <taxon>Pezizales</taxon>
        <taxon>Tuberaceae</taxon>
        <taxon>Tuber</taxon>
    </lineage>
</organism>
<protein>
    <submittedName>
        <fullName evidence="2">Uncharacterized protein</fullName>
    </submittedName>
</protein>
<name>A0A292PV23_9PEZI</name>
<dbReference type="EMBL" id="LN891034">
    <property type="protein sequence ID" value="CUS10984.1"/>
    <property type="molecule type" value="Genomic_DNA"/>
</dbReference>
<evidence type="ECO:0000313" key="2">
    <source>
        <dbReference type="EMBL" id="CUS10984.1"/>
    </source>
</evidence>
<reference evidence="2" key="1">
    <citation type="submission" date="2015-10" db="EMBL/GenBank/DDBJ databases">
        <authorList>
            <person name="Regsiter A."/>
            <person name="william w."/>
        </authorList>
    </citation>
    <scope>NUCLEOTIDE SEQUENCE</scope>
    <source>
        <strain evidence="2">Montdore</strain>
    </source>
</reference>
<dbReference type="Proteomes" id="UP001412239">
    <property type="component" value="Unassembled WGS sequence"/>
</dbReference>
<accession>A0A292PV23</accession>